<evidence type="ECO:0008006" key="2">
    <source>
        <dbReference type="Google" id="ProtNLM"/>
    </source>
</evidence>
<reference evidence="1" key="1">
    <citation type="journal article" date="2014" name="Front. Microbiol.">
        <title>High frequency of phylogenetically diverse reductive dehalogenase-homologous genes in deep subseafloor sedimentary metagenomes.</title>
        <authorList>
            <person name="Kawai M."/>
            <person name="Futagami T."/>
            <person name="Toyoda A."/>
            <person name="Takaki Y."/>
            <person name="Nishi S."/>
            <person name="Hori S."/>
            <person name="Arai W."/>
            <person name="Tsubouchi T."/>
            <person name="Morono Y."/>
            <person name="Uchiyama I."/>
            <person name="Ito T."/>
            <person name="Fujiyama A."/>
            <person name="Inagaki F."/>
            <person name="Takami H."/>
        </authorList>
    </citation>
    <scope>NUCLEOTIDE SEQUENCE</scope>
    <source>
        <strain evidence="1">Expedition CK06-06</strain>
    </source>
</reference>
<protein>
    <recommendedName>
        <fullName evidence="2">Tyrosine--tRNA ligase</fullName>
    </recommendedName>
</protein>
<dbReference type="Gene3D" id="3.40.50.620">
    <property type="entry name" value="HUPs"/>
    <property type="match status" value="1"/>
</dbReference>
<gene>
    <name evidence="1" type="ORF">S01H1_21720</name>
</gene>
<dbReference type="EMBL" id="BARS01012093">
    <property type="protein sequence ID" value="GAF97009.1"/>
    <property type="molecule type" value="Genomic_DNA"/>
</dbReference>
<name>X0TUW0_9ZZZZ</name>
<organism evidence="1">
    <name type="scientific">marine sediment metagenome</name>
    <dbReference type="NCBI Taxonomy" id="412755"/>
    <lineage>
        <taxon>unclassified sequences</taxon>
        <taxon>metagenomes</taxon>
        <taxon>ecological metagenomes</taxon>
    </lineage>
</organism>
<dbReference type="SUPFAM" id="SSF52374">
    <property type="entry name" value="Nucleotidylyl transferase"/>
    <property type="match status" value="1"/>
</dbReference>
<comment type="caution">
    <text evidence="1">The sequence shown here is derived from an EMBL/GenBank/DDBJ whole genome shotgun (WGS) entry which is preliminary data.</text>
</comment>
<accession>X0TUW0</accession>
<feature type="non-terminal residue" evidence="1">
    <location>
        <position position="54"/>
    </location>
</feature>
<sequence>MNNNLFDFLKERGFIAQVSDEDAIRKMLGGKPITFYIGYDSSSTSLHAGSLVPI</sequence>
<proteinExistence type="predicted"/>
<dbReference type="AlphaFoldDB" id="X0TUW0"/>
<dbReference type="InterPro" id="IPR014729">
    <property type="entry name" value="Rossmann-like_a/b/a_fold"/>
</dbReference>
<evidence type="ECO:0000313" key="1">
    <source>
        <dbReference type="EMBL" id="GAF97009.1"/>
    </source>
</evidence>